<evidence type="ECO:0000256" key="2">
    <source>
        <dbReference type="SAM" id="Coils"/>
    </source>
</evidence>
<comment type="similarity">
    <text evidence="1">Belongs to the STXBP/unc-18/SEC1 family.</text>
</comment>
<feature type="coiled-coil region" evidence="2">
    <location>
        <begin position="474"/>
        <end position="501"/>
    </location>
</feature>
<dbReference type="SUPFAM" id="SSF56815">
    <property type="entry name" value="Sec1/munc18-like (SM) proteins"/>
    <property type="match status" value="1"/>
</dbReference>
<reference evidence="3" key="2">
    <citation type="submission" date="2020-11" db="EMBL/GenBank/DDBJ databases">
        <authorList>
            <person name="McCartney M.A."/>
            <person name="Auch B."/>
            <person name="Kono T."/>
            <person name="Mallez S."/>
            <person name="Becker A."/>
            <person name="Gohl D.M."/>
            <person name="Silverstein K.A.T."/>
            <person name="Koren S."/>
            <person name="Bechman K.B."/>
            <person name="Herman A."/>
            <person name="Abrahante J.E."/>
            <person name="Garbe J."/>
        </authorList>
    </citation>
    <scope>NUCLEOTIDE SEQUENCE</scope>
    <source>
        <strain evidence="3">Duluth1</strain>
        <tissue evidence="3">Whole animal</tissue>
    </source>
</reference>
<protein>
    <recommendedName>
        <fullName evidence="5">Sec1 family domain-containing protein 2</fullName>
    </recommendedName>
</protein>
<proteinExistence type="inferred from homology"/>
<organism evidence="3 4">
    <name type="scientific">Dreissena polymorpha</name>
    <name type="common">Zebra mussel</name>
    <name type="synonym">Mytilus polymorpha</name>
    <dbReference type="NCBI Taxonomy" id="45954"/>
    <lineage>
        <taxon>Eukaryota</taxon>
        <taxon>Metazoa</taxon>
        <taxon>Spiralia</taxon>
        <taxon>Lophotrochozoa</taxon>
        <taxon>Mollusca</taxon>
        <taxon>Bivalvia</taxon>
        <taxon>Autobranchia</taxon>
        <taxon>Heteroconchia</taxon>
        <taxon>Euheterodonta</taxon>
        <taxon>Imparidentia</taxon>
        <taxon>Neoheterodontei</taxon>
        <taxon>Myida</taxon>
        <taxon>Dreissenoidea</taxon>
        <taxon>Dreissenidae</taxon>
        <taxon>Dreissena</taxon>
    </lineage>
</organism>
<gene>
    <name evidence="3" type="ORF">DPMN_150450</name>
</gene>
<dbReference type="AlphaFoldDB" id="A0A9D4FGG9"/>
<dbReference type="Gene3D" id="3.40.50.1910">
    <property type="match status" value="1"/>
</dbReference>
<dbReference type="Proteomes" id="UP000828390">
    <property type="component" value="Unassembled WGS sequence"/>
</dbReference>
<dbReference type="GO" id="GO:0016192">
    <property type="term" value="P:vesicle-mediated transport"/>
    <property type="evidence" value="ECO:0007669"/>
    <property type="project" value="InterPro"/>
</dbReference>
<evidence type="ECO:0000313" key="3">
    <source>
        <dbReference type="EMBL" id="KAH3796873.1"/>
    </source>
</evidence>
<evidence type="ECO:0000256" key="1">
    <source>
        <dbReference type="ARBA" id="ARBA00009884"/>
    </source>
</evidence>
<accession>A0A9D4FGG9</accession>
<dbReference type="PANTHER" id="PTHR11679">
    <property type="entry name" value="VESICLE PROTEIN SORTING-ASSOCIATED"/>
    <property type="match status" value="1"/>
</dbReference>
<reference evidence="3" key="1">
    <citation type="journal article" date="2019" name="bioRxiv">
        <title>The Genome of the Zebra Mussel, Dreissena polymorpha: A Resource for Invasive Species Research.</title>
        <authorList>
            <person name="McCartney M.A."/>
            <person name="Auch B."/>
            <person name="Kono T."/>
            <person name="Mallez S."/>
            <person name="Zhang Y."/>
            <person name="Obille A."/>
            <person name="Becker A."/>
            <person name="Abrahante J.E."/>
            <person name="Garbe J."/>
            <person name="Badalamenti J.P."/>
            <person name="Herman A."/>
            <person name="Mangelson H."/>
            <person name="Liachko I."/>
            <person name="Sullivan S."/>
            <person name="Sone E.D."/>
            <person name="Koren S."/>
            <person name="Silverstein K.A.T."/>
            <person name="Beckman K.B."/>
            <person name="Gohl D.M."/>
        </authorList>
    </citation>
    <scope>NUCLEOTIDE SEQUENCE</scope>
    <source>
        <strain evidence="3">Duluth1</strain>
        <tissue evidence="3">Whole animal</tissue>
    </source>
</reference>
<dbReference type="InterPro" id="IPR027482">
    <property type="entry name" value="Sec1-like_dom2"/>
</dbReference>
<keyword evidence="4" id="KW-1185">Reference proteome</keyword>
<dbReference type="InterPro" id="IPR036045">
    <property type="entry name" value="Sec1-like_sf"/>
</dbReference>
<dbReference type="OrthoDB" id="549905at2759"/>
<dbReference type="Gene3D" id="1.25.40.60">
    <property type="match status" value="1"/>
</dbReference>
<name>A0A9D4FGG9_DREPO</name>
<dbReference type="Gene3D" id="3.90.830.10">
    <property type="entry name" value="Syntaxin Binding Protein 1, Chain A, domain 2"/>
    <property type="match status" value="1"/>
</dbReference>
<evidence type="ECO:0000313" key="4">
    <source>
        <dbReference type="Proteomes" id="UP000828390"/>
    </source>
</evidence>
<keyword evidence="2" id="KW-0175">Coiled coil</keyword>
<sequence>MKAISAGIAKQWEKVYKHVAKAVVFIDNTAGELLHWQGGLPRLLNAGATDVKEFSSFESGAEDQKKGVFVVSGLLVGVAKEIIRDILQASHFQYVVVITCQSSAVHSFSLQDVTEESEQFFTQVEDRLLEWMGNMNYTAEVFHVPLSAVNVGNSIFLMPGHAKLFPLVGSDLSQVELLYNNRHAKPEHKDFESLKSIDISCLPKDLQVSYKSLVCSLNGLLTELGVREDIYSLGLTSSILATELEAYPAARQRRKTVQERVSLVLVDRTLDLASVTSHNTDSLLDRIQQLLPRLPGHVTDVKVNMTPLCNADSETAVDIIAPGCLAAQSGSQEHLQTVLAGKQKEALMEVNRQLVEAAVKNGLPLSLTGKPTRVSAEQLNSTLKLFRGQYDKISRHLDWLQVAMATSHSLSSHSNRHVDELISVEKGLLQCLDDLSGTEAFTYLLKMVSKKEADKWVYSLDDILCMLVYIYSLLGAAALEQEDLEEQIQEALLDRILAEKDLPSLTQAIVGSAGSLSDRSILTDIVDNIWEKLVAIADSRSHLQLFRTILDPGSAVSPATHNPLLRQLVAAILEPSKPDLVDVENKSSGLKDILKSGFGLFRGVSKSRPSDHPLLILFVVGGVNCTEVKQIRDLVNQMKPAIQVVVGSTRLVTPAEVVQSILCKNNVTIENQS</sequence>
<dbReference type="Pfam" id="PF00995">
    <property type="entry name" value="Sec1"/>
    <property type="match status" value="1"/>
</dbReference>
<dbReference type="InterPro" id="IPR001619">
    <property type="entry name" value="Sec1-like"/>
</dbReference>
<comment type="caution">
    <text evidence="3">The sequence shown here is derived from an EMBL/GenBank/DDBJ whole genome shotgun (WGS) entry which is preliminary data.</text>
</comment>
<dbReference type="InterPro" id="IPR043127">
    <property type="entry name" value="Sec-1-like_dom3a"/>
</dbReference>
<dbReference type="EMBL" id="JAIWYP010000007">
    <property type="protein sequence ID" value="KAH3796873.1"/>
    <property type="molecule type" value="Genomic_DNA"/>
</dbReference>
<evidence type="ECO:0008006" key="5">
    <source>
        <dbReference type="Google" id="ProtNLM"/>
    </source>
</evidence>